<dbReference type="InterPro" id="IPR017853">
    <property type="entry name" value="GH"/>
</dbReference>
<dbReference type="KEGG" id="bfc:BacF7301_05255"/>
<evidence type="ECO:0000313" key="7">
    <source>
        <dbReference type="Proteomes" id="UP000501780"/>
    </source>
</evidence>
<dbReference type="GO" id="GO:0005975">
    <property type="term" value="P:carbohydrate metabolic process"/>
    <property type="evidence" value="ECO:0007669"/>
    <property type="project" value="InterPro"/>
</dbReference>
<dbReference type="FunFam" id="2.60.40.10:FF:000495">
    <property type="entry name" value="Periplasmic beta-glucosidase"/>
    <property type="match status" value="1"/>
</dbReference>
<dbReference type="AlphaFoldDB" id="A0A6H0KKM8"/>
<dbReference type="InterPro" id="IPR019800">
    <property type="entry name" value="Glyco_hydro_3_AS"/>
</dbReference>
<protein>
    <submittedName>
        <fullName evidence="6">Glycosyl hydrolase</fullName>
    </submittedName>
</protein>
<keyword evidence="3" id="KW-0119">Carbohydrate metabolism</keyword>
<dbReference type="InterPro" id="IPR050288">
    <property type="entry name" value="Cellulose_deg_GH3"/>
</dbReference>
<gene>
    <name evidence="6" type="ORF">BacF7301_05255</name>
</gene>
<comment type="similarity">
    <text evidence="1 4">Belongs to the glycosyl hydrolase 3 family.</text>
</comment>
<evidence type="ECO:0000256" key="3">
    <source>
        <dbReference type="ARBA" id="ARBA00023277"/>
    </source>
</evidence>
<dbReference type="PROSITE" id="PS00775">
    <property type="entry name" value="GLYCOSYL_HYDROL_F3"/>
    <property type="match status" value="1"/>
</dbReference>
<reference evidence="6 7" key="1">
    <citation type="submission" date="2020-03" db="EMBL/GenBank/DDBJ databases">
        <title>Genomic analysis of Bacteroides faecium CBA7301.</title>
        <authorList>
            <person name="Kim J."/>
            <person name="Roh S.W."/>
        </authorList>
    </citation>
    <scope>NUCLEOTIDE SEQUENCE [LARGE SCALE GENOMIC DNA]</scope>
    <source>
        <strain evidence="6 7">CBA7301</strain>
    </source>
</reference>
<evidence type="ECO:0000313" key="6">
    <source>
        <dbReference type="EMBL" id="QIU93591.1"/>
    </source>
</evidence>
<accession>A0A6H0KKM8</accession>
<organism evidence="6 7">
    <name type="scientific">Bacteroides faecium</name>
    <dbReference type="NCBI Taxonomy" id="2715212"/>
    <lineage>
        <taxon>Bacteria</taxon>
        <taxon>Pseudomonadati</taxon>
        <taxon>Bacteroidota</taxon>
        <taxon>Bacteroidia</taxon>
        <taxon>Bacteroidales</taxon>
        <taxon>Bacteroidaceae</taxon>
        <taxon>Bacteroides</taxon>
    </lineage>
</organism>
<dbReference type="PANTHER" id="PTHR42715">
    <property type="entry name" value="BETA-GLUCOSIDASE"/>
    <property type="match status" value="1"/>
</dbReference>
<dbReference type="FunFam" id="3.20.20.300:FF:000005">
    <property type="entry name" value="Periplasmic beta-glucosidase"/>
    <property type="match status" value="1"/>
</dbReference>
<dbReference type="Pfam" id="PF01915">
    <property type="entry name" value="Glyco_hydro_3_C"/>
    <property type="match status" value="1"/>
</dbReference>
<dbReference type="Gene3D" id="3.20.20.300">
    <property type="entry name" value="Glycoside hydrolase, family 3, N-terminal domain"/>
    <property type="match status" value="1"/>
</dbReference>
<dbReference type="SMART" id="SM01217">
    <property type="entry name" value="Fn3_like"/>
    <property type="match status" value="1"/>
</dbReference>
<dbReference type="InterPro" id="IPR036881">
    <property type="entry name" value="Glyco_hydro_3_C_sf"/>
</dbReference>
<dbReference type="Gene3D" id="2.60.40.10">
    <property type="entry name" value="Immunoglobulins"/>
    <property type="match status" value="1"/>
</dbReference>
<dbReference type="InterPro" id="IPR002772">
    <property type="entry name" value="Glyco_hydro_3_C"/>
</dbReference>
<sequence>MKRNFLYIAAFCLLTLSSCGNRRTTTDNNSDRIIAHKVDSLLKKMTLEEKLGQMIIYPTKGNITGPTGSVDNIEELIKEGKCGNLFGALSASEAHRLQKLAMENTRMKIPLLLGCDVIHGYKTIFPVNLGISASWDLEEIERFARVSAEEASSVGLHWTFSPMCDISRDPRWGRVSEGSGEDPYLGGLIAAAMVRGYQGDNLSKDNTILSCAKHFIAYGAAQAGRDYHTVDISERELRDTYLPPFKAAIDAGAATVMSAFNEYDGVPCTANSFLMRDLLRKELGFKGFVVSDYTAVKELIAHGVADNDKEAACLGMNAGVNMCMVDNLYLFHGEKLVKEGAVSEETVNELCAEILTLKYKLGLFDNPYRYGSEEKEKNTLFNDSNLFAAKELAKKSMVLLQNKDNVLPVKEGKKIALIGPFANHKREMLGSWVLAPDPKRTVTFLEGLESRYGKQNIYFSPGCRIHEEIPDGFKDAISQAQKADVIFYTMGLSQKESGEASSMTSLKLPEVQMQLLERLKATGKPVVVLLVVARPVELKEVADKVSSLLLTWNPGTMAGTALGEVVSGDYNPSGKLTMTFPLVTGQVPLYYNMKNTGRPLGLKSISSEKYKSRYIDCPNEPLYPFGYGLSYATFEYSDIQPSSVIAEEGDKLQFSVTVTNTGKVDGEEVVQLYVRDMKGSVTRPVRELKGFNKILIKAGESRKVSFTLSPEELSFTRKDMTWGQEKGEYKLWIGGDSNASQEASFTIK</sequence>
<dbReference type="EMBL" id="CP050831">
    <property type="protein sequence ID" value="QIU93591.1"/>
    <property type="molecule type" value="Genomic_DNA"/>
</dbReference>
<dbReference type="InterPro" id="IPR001764">
    <property type="entry name" value="Glyco_hydro_3_N"/>
</dbReference>
<dbReference type="Pfam" id="PF00933">
    <property type="entry name" value="Glyco_hydro_3"/>
    <property type="match status" value="1"/>
</dbReference>
<keyword evidence="7" id="KW-1185">Reference proteome</keyword>
<dbReference type="PRINTS" id="PR00133">
    <property type="entry name" value="GLHYDRLASE3"/>
</dbReference>
<dbReference type="SUPFAM" id="SSF51445">
    <property type="entry name" value="(Trans)glycosidases"/>
    <property type="match status" value="1"/>
</dbReference>
<dbReference type="InterPro" id="IPR026891">
    <property type="entry name" value="Fn3-like"/>
</dbReference>
<name>A0A6H0KKM8_9BACE</name>
<proteinExistence type="inferred from homology"/>
<dbReference type="InterPro" id="IPR036962">
    <property type="entry name" value="Glyco_hydro_3_N_sf"/>
</dbReference>
<dbReference type="SUPFAM" id="SSF52279">
    <property type="entry name" value="Beta-D-glucan exohydrolase, C-terminal domain"/>
    <property type="match status" value="1"/>
</dbReference>
<dbReference type="PROSITE" id="PS51257">
    <property type="entry name" value="PROKAR_LIPOPROTEIN"/>
    <property type="match status" value="1"/>
</dbReference>
<dbReference type="RefSeq" id="WP_167960874.1">
    <property type="nucleotide sequence ID" value="NZ_CP050831.1"/>
</dbReference>
<dbReference type="PANTHER" id="PTHR42715:SF10">
    <property type="entry name" value="BETA-GLUCOSIDASE"/>
    <property type="match status" value="1"/>
</dbReference>
<evidence type="ECO:0000256" key="1">
    <source>
        <dbReference type="ARBA" id="ARBA00005336"/>
    </source>
</evidence>
<dbReference type="InterPro" id="IPR013783">
    <property type="entry name" value="Ig-like_fold"/>
</dbReference>
<keyword evidence="2 4" id="KW-0378">Hydrolase</keyword>
<dbReference type="Pfam" id="PF14310">
    <property type="entry name" value="Fn3-like"/>
    <property type="match status" value="1"/>
</dbReference>
<evidence type="ECO:0000256" key="2">
    <source>
        <dbReference type="ARBA" id="ARBA00022801"/>
    </source>
</evidence>
<dbReference type="GO" id="GO:0008422">
    <property type="term" value="F:beta-glucosidase activity"/>
    <property type="evidence" value="ECO:0007669"/>
    <property type="project" value="UniProtKB-ARBA"/>
</dbReference>
<evidence type="ECO:0000256" key="4">
    <source>
        <dbReference type="RuleBase" id="RU361161"/>
    </source>
</evidence>
<feature type="domain" description="Fibronectin type III-like" evidence="5">
    <location>
        <begin position="668"/>
        <end position="737"/>
    </location>
</feature>
<keyword evidence="4" id="KW-0326">Glycosidase</keyword>
<dbReference type="Proteomes" id="UP000501780">
    <property type="component" value="Chromosome"/>
</dbReference>
<evidence type="ECO:0000259" key="5">
    <source>
        <dbReference type="SMART" id="SM01217"/>
    </source>
</evidence>
<dbReference type="Gene3D" id="3.40.50.1700">
    <property type="entry name" value="Glycoside hydrolase family 3 C-terminal domain"/>
    <property type="match status" value="1"/>
</dbReference>